<dbReference type="EMBL" id="CP013388">
    <property type="protein sequence ID" value="AOJ07944.1"/>
    <property type="molecule type" value="Genomic_DNA"/>
</dbReference>
<dbReference type="Proteomes" id="UP000067711">
    <property type="component" value="Chromosome 2"/>
</dbReference>
<sequence length="110" mass="12332">MNERIRDNVRCQCARPIRLARRAGCRNDRALDEARPARSMRRPIGRAAGSDAPASSIEVEPTGSTLGRNTCMQIRPIRYVERRRAAHVASPCDGMRTAAHQPNAKRNRRA</sequence>
<evidence type="ECO:0000313" key="3">
    <source>
        <dbReference type="Proteomes" id="UP000067711"/>
    </source>
</evidence>
<feature type="region of interest" description="Disordered" evidence="1">
    <location>
        <begin position="33"/>
        <end position="68"/>
    </location>
</feature>
<evidence type="ECO:0000313" key="2">
    <source>
        <dbReference type="EMBL" id="AOJ07944.1"/>
    </source>
</evidence>
<accession>A0A1B4FWA8</accession>
<proteinExistence type="predicted"/>
<feature type="region of interest" description="Disordered" evidence="1">
    <location>
        <begin position="88"/>
        <end position="110"/>
    </location>
</feature>
<organism evidence="2 3">
    <name type="scientific">Burkholderia mayonis</name>
    <dbReference type="NCBI Taxonomy" id="1385591"/>
    <lineage>
        <taxon>Bacteria</taxon>
        <taxon>Pseudomonadati</taxon>
        <taxon>Pseudomonadota</taxon>
        <taxon>Betaproteobacteria</taxon>
        <taxon>Burkholderiales</taxon>
        <taxon>Burkholderiaceae</taxon>
        <taxon>Burkholderia</taxon>
        <taxon>pseudomallei group</taxon>
    </lineage>
</organism>
<dbReference type="AlphaFoldDB" id="A0A1B4FWA8"/>
<name>A0A1B4FWA8_9BURK</name>
<evidence type="ECO:0000256" key="1">
    <source>
        <dbReference type="SAM" id="MobiDB-lite"/>
    </source>
</evidence>
<protein>
    <submittedName>
        <fullName evidence="2">Uncharacterized protein</fullName>
    </submittedName>
</protein>
<gene>
    <name evidence="2" type="ORF">WS71_12025</name>
</gene>
<reference evidence="2 3" key="1">
    <citation type="submission" date="2015-12" db="EMBL/GenBank/DDBJ databases">
        <title>Diversity of Burkholderia near neighbor genomes.</title>
        <authorList>
            <person name="Sahl J."/>
            <person name="Wagner D."/>
            <person name="Keim P."/>
        </authorList>
    </citation>
    <scope>NUCLEOTIDE SEQUENCE [LARGE SCALE GENOMIC DNA]</scope>
    <source>
        <strain evidence="2 3">BDU8</strain>
    </source>
</reference>